<sequence length="273" mass="31426">MFDVAGLLLQKTLWASCWRFRHTDKFRQQLQRLMRPVFCAGCERFHPRIHFSELREGFLLHRHGITCIGRYAVYRVCAHKQLDFDEYVEACEKSGFRCDKCDATVNTTTRAVQTRLPLVQVRRDEAAMSSIRTRLEQSELRQACPHIRLPDPAFLEYLFRAIRTNGPTDVEQCQSEPVERPLLNHGGLPWGCRIYLDLIVSRPILSMRSPVDFNWLAHRDNTGDSHTADARGITWCPDPTCGTSKGRRKEALLFRLLEAALDAPPRCEWTAAG</sequence>
<dbReference type="RefSeq" id="XP_066666927.1">
    <property type="nucleotide sequence ID" value="XM_066811585.1"/>
</dbReference>
<evidence type="ECO:0000313" key="2">
    <source>
        <dbReference type="Proteomes" id="UP001433268"/>
    </source>
</evidence>
<name>A0ABR1W7S2_9PEZI</name>
<dbReference type="Proteomes" id="UP001433268">
    <property type="component" value="Unassembled WGS sequence"/>
</dbReference>
<reference evidence="1 2" key="1">
    <citation type="submission" date="2023-01" db="EMBL/GenBank/DDBJ databases">
        <title>Analysis of 21 Apiospora genomes using comparative genomics revels a genus with tremendous synthesis potential of carbohydrate active enzymes and secondary metabolites.</title>
        <authorList>
            <person name="Sorensen T."/>
        </authorList>
    </citation>
    <scope>NUCLEOTIDE SEQUENCE [LARGE SCALE GENOMIC DNA]</scope>
    <source>
        <strain evidence="1 2">CBS 114990</strain>
    </source>
</reference>
<gene>
    <name evidence="1" type="ORF">PG997_007270</name>
</gene>
<organism evidence="1 2">
    <name type="scientific">Apiospora hydei</name>
    <dbReference type="NCBI Taxonomy" id="1337664"/>
    <lineage>
        <taxon>Eukaryota</taxon>
        <taxon>Fungi</taxon>
        <taxon>Dikarya</taxon>
        <taxon>Ascomycota</taxon>
        <taxon>Pezizomycotina</taxon>
        <taxon>Sordariomycetes</taxon>
        <taxon>Xylariomycetidae</taxon>
        <taxon>Amphisphaeriales</taxon>
        <taxon>Apiosporaceae</taxon>
        <taxon>Apiospora</taxon>
    </lineage>
</organism>
<comment type="caution">
    <text evidence="1">The sequence shown here is derived from an EMBL/GenBank/DDBJ whole genome shotgun (WGS) entry which is preliminary data.</text>
</comment>
<keyword evidence="2" id="KW-1185">Reference proteome</keyword>
<accession>A0ABR1W7S2</accession>
<protein>
    <submittedName>
        <fullName evidence="1">Uncharacterized protein</fullName>
    </submittedName>
</protein>
<dbReference type="EMBL" id="JAQQWN010000006">
    <property type="protein sequence ID" value="KAK8079452.1"/>
    <property type="molecule type" value="Genomic_DNA"/>
</dbReference>
<proteinExistence type="predicted"/>
<evidence type="ECO:0000313" key="1">
    <source>
        <dbReference type="EMBL" id="KAK8079452.1"/>
    </source>
</evidence>
<dbReference type="GeneID" id="92044645"/>